<name>A0A1V2H3P6_9PROT</name>
<comment type="caution">
    <text evidence="1">The sequence shown here is derived from an EMBL/GenBank/DDBJ whole genome shotgun (WGS) entry which is preliminary data.</text>
</comment>
<sequence length="85" mass="8913">MGVLIIVGTVGLVVALVQRMNTAASGLTAGVSTDLALRQPAGTRIGQIAVIDNRLAVWVERPDGGRILLIDPRSARQVGEIRLGE</sequence>
<accession>A0A1V2H3P6</accession>
<gene>
    <name evidence="1" type="ORF">BKE38_09230</name>
</gene>
<proteinExistence type="predicted"/>
<organism evidence="1 2">
    <name type="scientific">Teichococcus deserti</name>
    <dbReference type="NCBI Taxonomy" id="1817963"/>
    <lineage>
        <taxon>Bacteria</taxon>
        <taxon>Pseudomonadati</taxon>
        <taxon>Pseudomonadota</taxon>
        <taxon>Alphaproteobacteria</taxon>
        <taxon>Acetobacterales</taxon>
        <taxon>Roseomonadaceae</taxon>
        <taxon>Roseomonas</taxon>
    </lineage>
</organism>
<evidence type="ECO:0000313" key="1">
    <source>
        <dbReference type="EMBL" id="ONG55510.1"/>
    </source>
</evidence>
<evidence type="ECO:0000313" key="2">
    <source>
        <dbReference type="Proteomes" id="UP000188879"/>
    </source>
</evidence>
<dbReference type="EMBL" id="MLCO01000073">
    <property type="protein sequence ID" value="ONG55510.1"/>
    <property type="molecule type" value="Genomic_DNA"/>
</dbReference>
<reference evidence="1 2" key="1">
    <citation type="submission" date="2016-10" db="EMBL/GenBank/DDBJ databases">
        <title>Draft Genome sequence of Roseomonas sp. strain M3.</title>
        <authorList>
            <person name="Subhash Y."/>
            <person name="Lee S."/>
        </authorList>
    </citation>
    <scope>NUCLEOTIDE SEQUENCE [LARGE SCALE GENOMIC DNA]</scope>
    <source>
        <strain evidence="1 2">M3</strain>
    </source>
</reference>
<protein>
    <submittedName>
        <fullName evidence="1">Uncharacterized protein</fullName>
    </submittedName>
</protein>
<keyword evidence="2" id="KW-1185">Reference proteome</keyword>
<dbReference type="Proteomes" id="UP000188879">
    <property type="component" value="Unassembled WGS sequence"/>
</dbReference>
<dbReference type="AlphaFoldDB" id="A0A1V2H3P6"/>